<dbReference type="EMBL" id="JADEVO010000021">
    <property type="protein sequence ID" value="MBN3966725.1"/>
    <property type="molecule type" value="Genomic_DNA"/>
</dbReference>
<protein>
    <submittedName>
        <fullName evidence="1">Glutamine amidotransferase</fullName>
    </submittedName>
</protein>
<keyword evidence="1" id="KW-0315">Glutamine amidotransferase</keyword>
<keyword evidence="2" id="KW-1185">Reference proteome</keyword>
<dbReference type="Proteomes" id="UP000772591">
    <property type="component" value="Unassembled WGS sequence"/>
</dbReference>
<sequence>MSRLPFIGVTGCSRQTDQLAASDILDGLDGILFTGSASNIEPFHSSGPYFVAQTADNSARITHTPVAPRFFRGEHSCARQLQGQSVPHDADASNNA</sequence>
<evidence type="ECO:0000313" key="1">
    <source>
        <dbReference type="EMBL" id="MBN3966725.1"/>
    </source>
</evidence>
<name>A0ABS3AHZ9_9PSED</name>
<comment type="caution">
    <text evidence="1">The sequence shown here is derived from an EMBL/GenBank/DDBJ whole genome shotgun (WGS) entry which is preliminary data.</text>
</comment>
<evidence type="ECO:0000313" key="2">
    <source>
        <dbReference type="Proteomes" id="UP000772591"/>
    </source>
</evidence>
<organism evidence="1 2">
    <name type="scientific">Pseudomonas gregormendelii</name>
    <dbReference type="NCBI Taxonomy" id="1628277"/>
    <lineage>
        <taxon>Bacteria</taxon>
        <taxon>Pseudomonadati</taxon>
        <taxon>Pseudomonadota</taxon>
        <taxon>Gammaproteobacteria</taxon>
        <taxon>Pseudomonadales</taxon>
        <taxon>Pseudomonadaceae</taxon>
        <taxon>Pseudomonas</taxon>
    </lineage>
</organism>
<proteinExistence type="predicted"/>
<gene>
    <name evidence="1" type="ORF">IMW75_15730</name>
</gene>
<accession>A0ABS3AHZ9</accession>
<dbReference type="RefSeq" id="WP_082069181.1">
    <property type="nucleotide sequence ID" value="NZ_JADEVO010000021.1"/>
</dbReference>
<reference evidence="1 2" key="1">
    <citation type="journal article" date="2021" name="Int. J. Syst. Evol. Microbiol.">
        <title>Pseudomonas piscium sp. nov., Pseudomonas pisciculturae sp. nov., Pseudomonas mucoides sp. nov. and Pseudomonas neuropathica sp. nov. isolated from rainbow trout.</title>
        <authorList>
            <person name="Duman M."/>
            <person name="Mulet M."/>
            <person name="Altun S."/>
            <person name="Saticioglu I.B."/>
            <person name="Gomila M."/>
            <person name="Lalucat J."/>
            <person name="Garcia-Valdes E."/>
        </authorList>
    </citation>
    <scope>NUCLEOTIDE SEQUENCE [LARGE SCALE GENOMIC DNA]</scope>
    <source>
        <strain evidence="1 2">LMG 28632</strain>
    </source>
</reference>